<sequence length="121" mass="14060">MQIYIEKIGMIRPYSNPKNKKLNLEIDWSVEYYDTDLREIRYDCILKSINSLDLSFKVEGLLKLESFEEFSQASCSQLIFDKAFDVLMGMFSLTRQSTHVLEGNESCNYFGSEKISDTLSN</sequence>
<name>A0A0U3CKT9_9EURY</name>
<accession>A0A0U3CKT9</accession>
<dbReference type="KEGG" id="mmil:sm9_1351"/>
<proteinExistence type="predicted"/>
<organism evidence="1 2">
    <name type="scientific">Methanobrevibacter millerae</name>
    <dbReference type="NCBI Taxonomy" id="230361"/>
    <lineage>
        <taxon>Archaea</taxon>
        <taxon>Methanobacteriati</taxon>
        <taxon>Methanobacteriota</taxon>
        <taxon>Methanomada group</taxon>
        <taxon>Methanobacteria</taxon>
        <taxon>Methanobacteriales</taxon>
        <taxon>Methanobacteriaceae</taxon>
        <taxon>Methanobrevibacter</taxon>
    </lineage>
</organism>
<reference evidence="1 2" key="1">
    <citation type="submission" date="2015-04" db="EMBL/GenBank/DDBJ databases">
        <title>The complete genome sequence of the rumen methanogen Methanobrevibacter millerae SM9.</title>
        <authorList>
            <person name="Leahy S.C."/>
            <person name="Kelly W.J."/>
            <person name="Pacheco D.M."/>
            <person name="Li D."/>
            <person name="Altermann E."/>
            <person name="Attwood G.T."/>
        </authorList>
    </citation>
    <scope>NUCLEOTIDE SEQUENCE [LARGE SCALE GENOMIC DNA]</scope>
    <source>
        <strain evidence="1 2">SM9</strain>
    </source>
</reference>
<keyword evidence="2" id="KW-1185">Reference proteome</keyword>
<evidence type="ECO:0000313" key="2">
    <source>
        <dbReference type="Proteomes" id="UP000067738"/>
    </source>
</evidence>
<dbReference type="Proteomes" id="UP000067738">
    <property type="component" value="Chromosome"/>
</dbReference>
<dbReference type="GeneID" id="60595010"/>
<dbReference type="AlphaFoldDB" id="A0A0U3CKT9"/>
<dbReference type="OrthoDB" id="76644at2157"/>
<evidence type="ECO:0000313" key="1">
    <source>
        <dbReference type="EMBL" id="ALT69132.1"/>
    </source>
</evidence>
<gene>
    <name evidence="1" type="ORF">sm9_1351</name>
</gene>
<dbReference type="PATRIC" id="fig|230361.4.peg.1395"/>
<protein>
    <submittedName>
        <fullName evidence="1">FlpE-related protein</fullName>
    </submittedName>
</protein>
<dbReference type="RefSeq" id="WP_058739386.1">
    <property type="nucleotide sequence ID" value="NZ_CP011266.1"/>
</dbReference>
<dbReference type="EMBL" id="CP011266">
    <property type="protein sequence ID" value="ALT69132.1"/>
    <property type="molecule type" value="Genomic_DNA"/>
</dbReference>